<evidence type="ECO:0000259" key="6">
    <source>
        <dbReference type="Pfam" id="PF05182"/>
    </source>
</evidence>
<keyword evidence="4" id="KW-0539">Nucleus</keyword>
<evidence type="ECO:0000313" key="8">
    <source>
        <dbReference type="Proteomes" id="UP000663824"/>
    </source>
</evidence>
<dbReference type="Pfam" id="PF05182">
    <property type="entry name" value="Fip1"/>
    <property type="match status" value="1"/>
</dbReference>
<feature type="compositionally biased region" description="Basic residues" evidence="5">
    <location>
        <begin position="968"/>
        <end position="979"/>
    </location>
</feature>
<dbReference type="InterPro" id="IPR007854">
    <property type="entry name" value="Fip1_dom"/>
</dbReference>
<comment type="caution">
    <text evidence="7">The sequence shown here is derived from an EMBL/GenBank/DDBJ whole genome shotgun (WGS) entry which is preliminary data.</text>
</comment>
<comment type="similarity">
    <text evidence="2">Belongs to the FIP1 family.</text>
</comment>
<dbReference type="PANTHER" id="PTHR13484:SF0">
    <property type="entry name" value="PRE-MRNA 3'-END-PROCESSING FACTOR FIP1"/>
    <property type="match status" value="1"/>
</dbReference>
<proteinExistence type="inferred from homology"/>
<dbReference type="EMBL" id="CAJNRE010005426">
    <property type="protein sequence ID" value="CAF2045027.1"/>
    <property type="molecule type" value="Genomic_DNA"/>
</dbReference>
<dbReference type="Proteomes" id="UP000663824">
    <property type="component" value="Unassembled WGS sequence"/>
</dbReference>
<dbReference type="AlphaFoldDB" id="A0A816P7E6"/>
<dbReference type="PANTHER" id="PTHR13484">
    <property type="entry name" value="FIP1-LIKE 1 PROTEIN"/>
    <property type="match status" value="1"/>
</dbReference>
<evidence type="ECO:0000256" key="1">
    <source>
        <dbReference type="ARBA" id="ARBA00004123"/>
    </source>
</evidence>
<feature type="compositionally biased region" description="Basic and acidic residues" evidence="5">
    <location>
        <begin position="980"/>
        <end position="1000"/>
    </location>
</feature>
<feature type="compositionally biased region" description="Basic and acidic residues" evidence="5">
    <location>
        <begin position="864"/>
        <end position="902"/>
    </location>
</feature>
<evidence type="ECO:0000256" key="3">
    <source>
        <dbReference type="ARBA" id="ARBA00022664"/>
    </source>
</evidence>
<feature type="compositionally biased region" description="Basic and acidic residues" evidence="5">
    <location>
        <begin position="958"/>
        <end position="967"/>
    </location>
</feature>
<feature type="domain" description="Pre-mRNA polyadenylation factor Fip1" evidence="6">
    <location>
        <begin position="535"/>
        <end position="569"/>
    </location>
</feature>
<accession>A0A816P7E6</accession>
<comment type="subcellular location">
    <subcellularLocation>
        <location evidence="1">Nucleus</location>
    </subcellularLocation>
</comment>
<protein>
    <recommendedName>
        <fullName evidence="6">Pre-mRNA polyadenylation factor Fip1 domain-containing protein</fullName>
    </recommendedName>
</protein>
<dbReference type="InterPro" id="IPR051187">
    <property type="entry name" value="Pre-mRNA_3'-end_processing_reg"/>
</dbReference>
<organism evidence="7 8">
    <name type="scientific">Rotaria magnacalcarata</name>
    <dbReference type="NCBI Taxonomy" id="392030"/>
    <lineage>
        <taxon>Eukaryota</taxon>
        <taxon>Metazoa</taxon>
        <taxon>Spiralia</taxon>
        <taxon>Gnathifera</taxon>
        <taxon>Rotifera</taxon>
        <taxon>Eurotatoria</taxon>
        <taxon>Bdelloidea</taxon>
        <taxon>Philodinida</taxon>
        <taxon>Philodinidae</taxon>
        <taxon>Rotaria</taxon>
    </lineage>
</organism>
<feature type="compositionally biased region" description="Polar residues" evidence="5">
    <location>
        <begin position="780"/>
        <end position="805"/>
    </location>
</feature>
<feature type="compositionally biased region" description="Polar residues" evidence="5">
    <location>
        <begin position="918"/>
        <end position="956"/>
    </location>
</feature>
<gene>
    <name evidence="7" type="ORF">MBJ925_LOCUS11974</name>
</gene>
<keyword evidence="3" id="KW-0507">mRNA processing</keyword>
<feature type="region of interest" description="Disordered" evidence="5">
    <location>
        <begin position="739"/>
        <end position="1000"/>
    </location>
</feature>
<dbReference type="GO" id="GO:0006397">
    <property type="term" value="P:mRNA processing"/>
    <property type="evidence" value="ECO:0007669"/>
    <property type="project" value="UniProtKB-KW"/>
</dbReference>
<reference evidence="7" key="1">
    <citation type="submission" date="2021-02" db="EMBL/GenBank/DDBJ databases">
        <authorList>
            <person name="Nowell W R."/>
        </authorList>
    </citation>
    <scope>NUCLEOTIDE SEQUENCE</scope>
</reference>
<dbReference type="GO" id="GO:0005847">
    <property type="term" value="C:mRNA cleavage and polyadenylation specificity factor complex"/>
    <property type="evidence" value="ECO:0007669"/>
    <property type="project" value="TreeGrafter"/>
</dbReference>
<feature type="compositionally biased region" description="Basic and acidic residues" evidence="5">
    <location>
        <begin position="807"/>
        <end position="839"/>
    </location>
</feature>
<evidence type="ECO:0000256" key="4">
    <source>
        <dbReference type="ARBA" id="ARBA00023242"/>
    </source>
</evidence>
<name>A0A816P7E6_9BILA</name>
<evidence type="ECO:0000256" key="5">
    <source>
        <dbReference type="SAM" id="MobiDB-lite"/>
    </source>
</evidence>
<evidence type="ECO:0000313" key="7">
    <source>
        <dbReference type="EMBL" id="CAF2045027.1"/>
    </source>
</evidence>
<sequence length="1000" mass="114991">MSAKFVESTHGKKHLLPRLSIFCETQKSKWFEYWICVKCSATATNYADSSVVLRDEHTHLPDETDREVLEMRKNLERKIIDESGSVDRIVEEAYHAIHAQPQSTDLIINLPAIRTIKNTSQKQRRKTRPPIPLKIEQLPFPLPDVYCKSAQGEWFLLYDELLDATCSLIFTTYNDIVYLSQQENWYSYGTFYKCPSIFYQIYSIHAYYDGSSTPCIFALLGGKSEQTYVDLFAVIFRKMIEFHLIIRLRTITIDFELGVSNVFTKHYPSVIVRGYLFHFGQSLFRKFVDLGLKTAYNDNENLCIWFRSFAALSLLPLNHILQGLQCLTSTRPEYPNIQGFLDYYHNTYGPFSKFPPHMYNLYRNITPRTINYLEGRHSRMKKHVMIDEISSTNGLIIGTDNTITESIANSEDEDTWSFDTNRLKTNETIDNTIAPSIDEITTQEINAREKPIVKPIIAHQFDDSDDDGDEVEVIIRNYESETSNFQTNREKARGILSGGSTAIPPKVSAVRGVDCDAQGVINGQPTCEYDIMNGDKPWKKPGADITDYFNYGFTEEIWAQYCDRQRRLRNDTTAARNNNAHFPTMLPGHPSMVHPMNPHQFMMINKPMNMQMMQRPMNSARIPDGKIDVIGANDKTTRRSTFDTQNSYEQPSYFSGSQFLGDQSPNGLTIGDRLSAQSTVNSSLPSHGAHSGNTHHMPTMNMYRLPMMSLPRGMPFRSQFGSMHVHCGPQFLPHGSLVGMRGERPPQTFFVPHRPQQPWDKSGVPLVHGFPPRPFPPQMTTPETNMKGQTPSSRSPTPENRSVHSPTPEENRTSAIDNEKASKDIRFNERYRDDQDRDNNSTFHRRSPAKEHSSLSYHSRHRSREHEYERPKNDRKSSRDRDDKYEQTRKRTQKEDSDRYNRDDEESTRNRRSSNRTPTKNGSSPSKSNVITSSQSSQPSNDGTTNSSQLSSPTTNRSHRDNSERSSSRHSHHKKSSRRSRPDSDDERNSTYDRKRSKDK</sequence>
<evidence type="ECO:0000256" key="2">
    <source>
        <dbReference type="ARBA" id="ARBA00007459"/>
    </source>
</evidence>